<dbReference type="FunFam" id="3.60.21.10:FF:000054">
    <property type="entry name" value="DCR2p Phosphoesterase"/>
    <property type="match status" value="1"/>
</dbReference>
<dbReference type="AlphaFoldDB" id="A0A6A6XH16"/>
<dbReference type="InterPro" id="IPR029052">
    <property type="entry name" value="Metallo-depent_PP-like"/>
</dbReference>
<dbReference type="GO" id="GO:0004721">
    <property type="term" value="F:phosphoprotein phosphatase activity"/>
    <property type="evidence" value="ECO:0007669"/>
    <property type="project" value="TreeGrafter"/>
</dbReference>
<dbReference type="PANTHER" id="PTHR32440">
    <property type="entry name" value="PHOSPHATASE DCR2-RELATED-RELATED"/>
    <property type="match status" value="1"/>
</dbReference>
<keyword evidence="1" id="KW-1133">Transmembrane helix</keyword>
<evidence type="ECO:0000256" key="1">
    <source>
        <dbReference type="SAM" id="Phobius"/>
    </source>
</evidence>
<dbReference type="PANTHER" id="PTHR32440:SF0">
    <property type="entry name" value="PHOSPHATASE DCR2-RELATED"/>
    <property type="match status" value="1"/>
</dbReference>
<name>A0A6A6XH16_9PLEO</name>
<organism evidence="3 4">
    <name type="scientific">Melanomma pulvis-pyrius CBS 109.77</name>
    <dbReference type="NCBI Taxonomy" id="1314802"/>
    <lineage>
        <taxon>Eukaryota</taxon>
        <taxon>Fungi</taxon>
        <taxon>Dikarya</taxon>
        <taxon>Ascomycota</taxon>
        <taxon>Pezizomycotina</taxon>
        <taxon>Dothideomycetes</taxon>
        <taxon>Pleosporomycetidae</taxon>
        <taxon>Pleosporales</taxon>
        <taxon>Melanommataceae</taxon>
        <taxon>Melanomma</taxon>
    </lineage>
</organism>
<accession>A0A6A6XH16</accession>
<reference evidence="3" key="1">
    <citation type="journal article" date="2020" name="Stud. Mycol.">
        <title>101 Dothideomycetes genomes: a test case for predicting lifestyles and emergence of pathogens.</title>
        <authorList>
            <person name="Haridas S."/>
            <person name="Albert R."/>
            <person name="Binder M."/>
            <person name="Bloem J."/>
            <person name="Labutti K."/>
            <person name="Salamov A."/>
            <person name="Andreopoulos B."/>
            <person name="Baker S."/>
            <person name="Barry K."/>
            <person name="Bills G."/>
            <person name="Bluhm B."/>
            <person name="Cannon C."/>
            <person name="Castanera R."/>
            <person name="Culley D."/>
            <person name="Daum C."/>
            <person name="Ezra D."/>
            <person name="Gonzalez J."/>
            <person name="Henrissat B."/>
            <person name="Kuo A."/>
            <person name="Liang C."/>
            <person name="Lipzen A."/>
            <person name="Lutzoni F."/>
            <person name="Magnuson J."/>
            <person name="Mondo S."/>
            <person name="Nolan M."/>
            <person name="Ohm R."/>
            <person name="Pangilinan J."/>
            <person name="Park H.-J."/>
            <person name="Ramirez L."/>
            <person name="Alfaro M."/>
            <person name="Sun H."/>
            <person name="Tritt A."/>
            <person name="Yoshinaga Y."/>
            <person name="Zwiers L.-H."/>
            <person name="Turgeon B."/>
            <person name="Goodwin S."/>
            <person name="Spatafora J."/>
            <person name="Crous P."/>
            <person name="Grigoriev I."/>
        </authorList>
    </citation>
    <scope>NUCLEOTIDE SEQUENCE</scope>
    <source>
        <strain evidence="3">CBS 109.77</strain>
    </source>
</reference>
<dbReference type="EMBL" id="MU001851">
    <property type="protein sequence ID" value="KAF2795702.1"/>
    <property type="molecule type" value="Genomic_DNA"/>
</dbReference>
<evidence type="ECO:0000313" key="3">
    <source>
        <dbReference type="EMBL" id="KAF2795702.1"/>
    </source>
</evidence>
<dbReference type="Proteomes" id="UP000799757">
    <property type="component" value="Unassembled WGS sequence"/>
</dbReference>
<dbReference type="SUPFAM" id="SSF56300">
    <property type="entry name" value="Metallo-dependent phosphatases"/>
    <property type="match status" value="1"/>
</dbReference>
<sequence>MTRRIVRTGVQLGLLTFIVFFLVFFLDNRYRVLPQSIHNHLPLHHEGLVITDITVQTCSTLNPLSSCKLDQDKWHQVDKDLYLGTGWFSKAFVHIKRKREEELTDEDRVIIDVRTGKLDPAMGEKSQAAEKWESRPAGIWLKRSAKRSASDSKKVVTAVDVLFGADAVEPRPGWELIKPGALRLEASGENKEPRLSIRRGRPQKIEKPVPRIRKDGKFKIMQISDLHLSTGPGVCRDPEPKGANGGQCDADPRTLEFVERLLTEEKPDFVVLSGDQVNGETAPDVQSAMFKITGLLAEHKLPYAAIFGNHDDEGALSRLAQMSLYDSLPYSLSEAGPNTIEGVGNYHVEILAHGANKHSALTLYFLDTHSYSPDKNKFDGYDWIKPNQIAWFKTTVENLKDAHKRYTHTHLDMAFIHIPLPEYVINEEQEKEIVGTLREGVTAPRFNSKFKDALVEEGIKAVSCGHDHANDYCHVAKNAKSGDAELWMCYAGGSGFGGYGGYEGYHRGLRVFEIDTNQARITTWKRLEYGDTTKRLDEQIIVDSGRVVPPQSKQIRQAK</sequence>
<dbReference type="Pfam" id="PF00149">
    <property type="entry name" value="Metallophos"/>
    <property type="match status" value="1"/>
</dbReference>
<keyword evidence="1" id="KW-0472">Membrane</keyword>
<gene>
    <name evidence="3" type="ORF">K505DRAFT_406809</name>
</gene>
<keyword evidence="4" id="KW-1185">Reference proteome</keyword>
<evidence type="ECO:0000313" key="4">
    <source>
        <dbReference type="Proteomes" id="UP000799757"/>
    </source>
</evidence>
<dbReference type="Gene3D" id="3.60.21.10">
    <property type="match status" value="1"/>
</dbReference>
<protein>
    <submittedName>
        <fullName evidence="3">Phosphoesteras-like protein</fullName>
    </submittedName>
</protein>
<dbReference type="InterPro" id="IPR004843">
    <property type="entry name" value="Calcineurin-like_PHP"/>
</dbReference>
<dbReference type="CDD" id="cd07383">
    <property type="entry name" value="MPP_Dcr2"/>
    <property type="match status" value="1"/>
</dbReference>
<feature type="domain" description="Calcineurin-like phosphoesterase" evidence="2">
    <location>
        <begin position="218"/>
        <end position="469"/>
    </location>
</feature>
<dbReference type="OrthoDB" id="783096at2759"/>
<feature type="transmembrane region" description="Helical" evidence="1">
    <location>
        <begin position="12"/>
        <end position="30"/>
    </location>
</feature>
<evidence type="ECO:0000259" key="2">
    <source>
        <dbReference type="Pfam" id="PF00149"/>
    </source>
</evidence>
<keyword evidence="1" id="KW-0812">Transmembrane</keyword>
<dbReference type="GO" id="GO:0005737">
    <property type="term" value="C:cytoplasm"/>
    <property type="evidence" value="ECO:0007669"/>
    <property type="project" value="TreeGrafter"/>
</dbReference>
<proteinExistence type="predicted"/>